<dbReference type="GO" id="GO:0006820">
    <property type="term" value="P:monoatomic anion transport"/>
    <property type="evidence" value="ECO:0007669"/>
    <property type="project" value="TreeGrafter"/>
</dbReference>
<reference evidence="8" key="2">
    <citation type="submission" date="2018-12" db="UniProtKB">
        <authorList>
            <consortium name="WormBaseParasite"/>
        </authorList>
    </citation>
    <scope>IDENTIFICATION</scope>
    <source>
        <strain evidence="8">Puerto Rican</strain>
    </source>
</reference>
<dbReference type="PANTHER" id="PTHR11662">
    <property type="entry name" value="SOLUTE CARRIER FAMILY 17"/>
    <property type="match status" value="1"/>
</dbReference>
<dbReference type="Gene3D" id="1.20.1250.20">
    <property type="entry name" value="MFS general substrate transporter like domains"/>
    <property type="match status" value="2"/>
</dbReference>
<dbReference type="WBParaSite" id="Smp_095010.1">
    <property type="protein sequence ID" value="Smp_095010.1"/>
    <property type="gene ID" value="Smp_095010"/>
</dbReference>
<keyword evidence="2 5" id="KW-0812">Transmembrane</keyword>
<dbReference type="Proteomes" id="UP000008854">
    <property type="component" value="Unassembled WGS sequence"/>
</dbReference>
<dbReference type="InterPro" id="IPR036259">
    <property type="entry name" value="MFS_trans_sf"/>
</dbReference>
<evidence type="ECO:0000259" key="6">
    <source>
        <dbReference type="PROSITE" id="PS50850"/>
    </source>
</evidence>
<accession>A0A3Q0KJD0</accession>
<evidence type="ECO:0000256" key="1">
    <source>
        <dbReference type="ARBA" id="ARBA00004141"/>
    </source>
</evidence>
<evidence type="ECO:0000256" key="5">
    <source>
        <dbReference type="SAM" id="Phobius"/>
    </source>
</evidence>
<dbReference type="InterPro" id="IPR020846">
    <property type="entry name" value="MFS_dom"/>
</dbReference>
<feature type="transmembrane region" description="Helical" evidence="5">
    <location>
        <begin position="93"/>
        <end position="113"/>
    </location>
</feature>
<feature type="transmembrane region" description="Helical" evidence="5">
    <location>
        <begin position="61"/>
        <end position="81"/>
    </location>
</feature>
<feature type="transmembrane region" description="Helical" evidence="5">
    <location>
        <begin position="125"/>
        <end position="147"/>
    </location>
</feature>
<feature type="transmembrane region" description="Helical" evidence="5">
    <location>
        <begin position="154"/>
        <end position="176"/>
    </location>
</feature>
<organism evidence="7 8">
    <name type="scientific">Schistosoma mansoni</name>
    <name type="common">Blood fluke</name>
    <dbReference type="NCBI Taxonomy" id="6183"/>
    <lineage>
        <taxon>Eukaryota</taxon>
        <taxon>Metazoa</taxon>
        <taxon>Spiralia</taxon>
        <taxon>Lophotrochozoa</taxon>
        <taxon>Platyhelminthes</taxon>
        <taxon>Trematoda</taxon>
        <taxon>Digenea</taxon>
        <taxon>Strigeidida</taxon>
        <taxon>Schistosomatoidea</taxon>
        <taxon>Schistosomatidae</taxon>
        <taxon>Schistosoma</taxon>
    </lineage>
</organism>
<feature type="transmembrane region" description="Helical" evidence="5">
    <location>
        <begin position="311"/>
        <end position="341"/>
    </location>
</feature>
<feature type="transmembrane region" description="Helical" evidence="5">
    <location>
        <begin position="234"/>
        <end position="256"/>
    </location>
</feature>
<dbReference type="SUPFAM" id="SSF103473">
    <property type="entry name" value="MFS general substrate transporter"/>
    <property type="match status" value="1"/>
</dbReference>
<sequence length="423" mass="47069">MYYLNCLNLLPTYNVFKWLNEPSYVWKIVFLCCLANFINAADRVIMPIVIIPISNHFGWNLHQYGLVLSSFSVGYLGSMFIGERAARRYGGGLILSFAVVFWSLSSLLTPFFAHSIHSLITVRVLLGLREGIGLPTVFHIFSCVVPVEERSRSFSYMVTFGVVGQTVATLVCPHLVWSHSFFIFGFIGLVWICLWIPVFNIIKRAESRNELPAQQSQPSKSSLRWTEFVSHWPLWAIYVAHFSMNWSNYIVMLWLPTYLVRYLGATEYAIMLTAIPYVCNCIGSVIAGRLANYLTKRQFTVLTVRRLMSSIGLLGPGVVLFLFSLSSSVTSAIVLISVSMTFSAFNSAGHLCNHVEVAPNYAGTTFIISNILATIPGIVCGPLTAELVITSGGRWFPVFILAGFINVVGGVVYISQSSTTQVL</sequence>
<dbReference type="InterPro" id="IPR011701">
    <property type="entry name" value="MFS"/>
</dbReference>
<evidence type="ECO:0000313" key="8">
    <source>
        <dbReference type="WBParaSite" id="Smp_095010.1"/>
    </source>
</evidence>
<keyword evidence="4 5" id="KW-0472">Membrane</keyword>
<name>A0A3Q0KJD0_SCHMA</name>
<dbReference type="FunFam" id="1.20.1250.20:FF:000452">
    <property type="entry name" value="sialin-like isoform X1"/>
    <property type="match status" value="1"/>
</dbReference>
<reference evidence="7" key="1">
    <citation type="journal article" date="2012" name="PLoS Negl. Trop. Dis.">
        <title>A systematically improved high quality genome and transcriptome of the human blood fluke Schistosoma mansoni.</title>
        <authorList>
            <person name="Protasio A.V."/>
            <person name="Tsai I.J."/>
            <person name="Babbage A."/>
            <person name="Nichol S."/>
            <person name="Hunt M."/>
            <person name="Aslett M.A."/>
            <person name="De Silva N."/>
            <person name="Velarde G.S."/>
            <person name="Anderson T.J."/>
            <person name="Clark R.C."/>
            <person name="Davidson C."/>
            <person name="Dillon G.P."/>
            <person name="Holroyd N.E."/>
            <person name="LoVerde P.T."/>
            <person name="Lloyd C."/>
            <person name="McQuillan J."/>
            <person name="Oliveira G."/>
            <person name="Otto T.D."/>
            <person name="Parker-Manuel S.J."/>
            <person name="Quail M.A."/>
            <person name="Wilson R.A."/>
            <person name="Zerlotini A."/>
            <person name="Dunne D.W."/>
            <person name="Berriman M."/>
        </authorList>
    </citation>
    <scope>NUCLEOTIDE SEQUENCE [LARGE SCALE GENOMIC DNA]</scope>
    <source>
        <strain evidence="7">Puerto Rican</strain>
    </source>
</reference>
<feature type="transmembrane region" description="Helical" evidence="5">
    <location>
        <begin position="268"/>
        <end position="290"/>
    </location>
</feature>
<dbReference type="ExpressionAtlas" id="A0A3Q0KJD0">
    <property type="expression patterns" value="baseline and differential"/>
</dbReference>
<dbReference type="PROSITE" id="PS50850">
    <property type="entry name" value="MFS"/>
    <property type="match status" value="1"/>
</dbReference>
<dbReference type="Pfam" id="PF07690">
    <property type="entry name" value="MFS_1"/>
    <property type="match status" value="1"/>
</dbReference>
<protein>
    <submittedName>
        <fullName evidence="8">Putative sodium-dependent phosphate transporter</fullName>
    </submittedName>
</protein>
<dbReference type="STRING" id="6183.A0A3Q0KJD0"/>
<evidence type="ECO:0000256" key="4">
    <source>
        <dbReference type="ARBA" id="ARBA00023136"/>
    </source>
</evidence>
<dbReference type="InterPro" id="IPR050382">
    <property type="entry name" value="MFS_Na/Anion_cotransporter"/>
</dbReference>
<feature type="transmembrane region" description="Helical" evidence="5">
    <location>
        <begin position="182"/>
        <end position="202"/>
    </location>
</feature>
<feature type="domain" description="Major facilitator superfamily (MFS) profile" evidence="6">
    <location>
        <begin position="28"/>
        <end position="421"/>
    </location>
</feature>
<dbReference type="PANTHER" id="PTHR11662:SF40">
    <property type="entry name" value="MAJOR FACILITATOR SUPERFAMILY (MFS) PROFILE DOMAIN-CONTAINING PROTEIN"/>
    <property type="match status" value="1"/>
</dbReference>
<feature type="transmembrane region" description="Helical" evidence="5">
    <location>
        <begin position="361"/>
        <end position="383"/>
    </location>
</feature>
<keyword evidence="3 5" id="KW-1133">Transmembrane helix</keyword>
<dbReference type="InParanoid" id="A0A3Q0KJD0"/>
<evidence type="ECO:0000256" key="2">
    <source>
        <dbReference type="ARBA" id="ARBA00022692"/>
    </source>
</evidence>
<dbReference type="GO" id="GO:0016020">
    <property type="term" value="C:membrane"/>
    <property type="evidence" value="ECO:0007669"/>
    <property type="project" value="UniProtKB-SubCell"/>
</dbReference>
<dbReference type="AlphaFoldDB" id="A0A3Q0KJD0"/>
<proteinExistence type="predicted"/>
<dbReference type="GO" id="GO:0022857">
    <property type="term" value="F:transmembrane transporter activity"/>
    <property type="evidence" value="ECO:0007669"/>
    <property type="project" value="InterPro"/>
</dbReference>
<feature type="transmembrane region" description="Helical" evidence="5">
    <location>
        <begin position="24"/>
        <end position="41"/>
    </location>
</feature>
<comment type="subcellular location">
    <subcellularLocation>
        <location evidence="1">Membrane</location>
        <topology evidence="1">Multi-pass membrane protein</topology>
    </subcellularLocation>
</comment>
<keyword evidence="7" id="KW-1185">Reference proteome</keyword>
<evidence type="ECO:0000313" key="7">
    <source>
        <dbReference type="Proteomes" id="UP000008854"/>
    </source>
</evidence>
<evidence type="ECO:0000256" key="3">
    <source>
        <dbReference type="ARBA" id="ARBA00022989"/>
    </source>
</evidence>
<feature type="transmembrane region" description="Helical" evidence="5">
    <location>
        <begin position="395"/>
        <end position="414"/>
    </location>
</feature>